<feature type="transmembrane region" description="Helical" evidence="8">
    <location>
        <begin position="209"/>
        <end position="227"/>
    </location>
</feature>
<evidence type="ECO:0000256" key="8">
    <source>
        <dbReference type="SAM" id="Phobius"/>
    </source>
</evidence>
<comment type="subcellular location">
    <subcellularLocation>
        <location evidence="1">Membrane</location>
        <topology evidence="1">Multi-pass membrane protein</topology>
    </subcellularLocation>
</comment>
<proteinExistence type="inferred from homology"/>
<keyword evidence="4" id="KW-0808">Transferase</keyword>
<dbReference type="Proteomes" id="UP001194468">
    <property type="component" value="Unassembled WGS sequence"/>
</dbReference>
<evidence type="ECO:0000313" key="10">
    <source>
        <dbReference type="EMBL" id="KAF8442306.1"/>
    </source>
</evidence>
<sequence>MSSASSTALYLWNALGVPSTRIPIDSTTFISHVLPPVVFYFASAVLAVTPQTHAVRVALWPVIALLALRTVLSVDMSCGKPEYSVLDALFTLHMLCAATRSLGWTLAKGPFVRHLRPRNSSPSTILDALDLVSSYRGHEWELSSRLYIPRETRPANRMAFALYAFASAVAHAFIHGVLDRAAMTMLRVGVGEIRGSTLFDETLPLWLRYLRACIISILTAIGTYSYVQVVYDLCTVLGIIFLDQDPAQWPPAFDSPWRATSLSDFWGRRWHQFFRQVFLLLGGYPLSLVLGFSGIVIGAFLASVLLHDIFLLTLNGHGEFWRMFVGFGMMAPGILVERAFHQLTGRRVGGVVGWVWTMAWLLVWGNVIFEGFARVPIDRSTLIDDITLVRTLVERLVTSFDNWLHTI</sequence>
<gene>
    <name evidence="10" type="ORF">L210DRAFT_977534</name>
</gene>
<keyword evidence="6 8" id="KW-1133">Transmembrane helix</keyword>
<feature type="transmembrane region" description="Helical" evidence="8">
    <location>
        <begin position="320"/>
        <end position="336"/>
    </location>
</feature>
<organism evidence="10 11">
    <name type="scientific">Boletus edulis BED1</name>
    <dbReference type="NCBI Taxonomy" id="1328754"/>
    <lineage>
        <taxon>Eukaryota</taxon>
        <taxon>Fungi</taxon>
        <taxon>Dikarya</taxon>
        <taxon>Basidiomycota</taxon>
        <taxon>Agaricomycotina</taxon>
        <taxon>Agaricomycetes</taxon>
        <taxon>Agaricomycetidae</taxon>
        <taxon>Boletales</taxon>
        <taxon>Boletineae</taxon>
        <taxon>Boletaceae</taxon>
        <taxon>Boletoideae</taxon>
        <taxon>Boletus</taxon>
    </lineage>
</organism>
<dbReference type="EMBL" id="WHUW01000009">
    <property type="protein sequence ID" value="KAF8442306.1"/>
    <property type="molecule type" value="Genomic_DNA"/>
</dbReference>
<protein>
    <recommendedName>
        <fullName evidence="9">Wax synthase domain-containing protein</fullName>
    </recommendedName>
</protein>
<evidence type="ECO:0000256" key="4">
    <source>
        <dbReference type="ARBA" id="ARBA00022679"/>
    </source>
</evidence>
<comment type="pathway">
    <text evidence="2">Secondary metabolite biosynthesis.</text>
</comment>
<keyword evidence="5 8" id="KW-0812">Transmembrane</keyword>
<comment type="similarity">
    <text evidence="3">Belongs to the wax synthase family.</text>
</comment>
<feature type="transmembrane region" description="Helical" evidence="8">
    <location>
        <begin position="32"/>
        <end position="50"/>
    </location>
</feature>
<keyword evidence="7 8" id="KW-0472">Membrane</keyword>
<evidence type="ECO:0000313" key="11">
    <source>
        <dbReference type="Proteomes" id="UP001194468"/>
    </source>
</evidence>
<comment type="caution">
    <text evidence="10">The sequence shown here is derived from an EMBL/GenBank/DDBJ whole genome shotgun (WGS) entry which is preliminary data.</text>
</comment>
<name>A0AAD4BX12_BOLED</name>
<feature type="transmembrane region" description="Helical" evidence="8">
    <location>
        <begin position="348"/>
        <end position="369"/>
    </location>
</feature>
<feature type="transmembrane region" description="Helical" evidence="8">
    <location>
        <begin position="160"/>
        <end position="178"/>
    </location>
</feature>
<evidence type="ECO:0000256" key="1">
    <source>
        <dbReference type="ARBA" id="ARBA00004141"/>
    </source>
</evidence>
<feature type="domain" description="Wax synthase" evidence="9">
    <location>
        <begin position="249"/>
        <end position="321"/>
    </location>
</feature>
<dbReference type="GO" id="GO:0016020">
    <property type="term" value="C:membrane"/>
    <property type="evidence" value="ECO:0007669"/>
    <property type="project" value="UniProtKB-SubCell"/>
</dbReference>
<accession>A0AAD4BX12</accession>
<dbReference type="GO" id="GO:0006629">
    <property type="term" value="P:lipid metabolic process"/>
    <property type="evidence" value="ECO:0007669"/>
    <property type="project" value="InterPro"/>
</dbReference>
<reference evidence="10" key="2">
    <citation type="journal article" date="2020" name="Nat. Commun.">
        <title>Large-scale genome sequencing of mycorrhizal fungi provides insights into the early evolution of symbiotic traits.</title>
        <authorList>
            <person name="Miyauchi S."/>
            <person name="Kiss E."/>
            <person name="Kuo A."/>
            <person name="Drula E."/>
            <person name="Kohler A."/>
            <person name="Sanchez-Garcia M."/>
            <person name="Morin E."/>
            <person name="Andreopoulos B."/>
            <person name="Barry K.W."/>
            <person name="Bonito G."/>
            <person name="Buee M."/>
            <person name="Carver A."/>
            <person name="Chen C."/>
            <person name="Cichocki N."/>
            <person name="Clum A."/>
            <person name="Culley D."/>
            <person name="Crous P.W."/>
            <person name="Fauchery L."/>
            <person name="Girlanda M."/>
            <person name="Hayes R.D."/>
            <person name="Keri Z."/>
            <person name="LaButti K."/>
            <person name="Lipzen A."/>
            <person name="Lombard V."/>
            <person name="Magnuson J."/>
            <person name="Maillard F."/>
            <person name="Murat C."/>
            <person name="Nolan M."/>
            <person name="Ohm R.A."/>
            <person name="Pangilinan J."/>
            <person name="Pereira M.F."/>
            <person name="Perotto S."/>
            <person name="Peter M."/>
            <person name="Pfister S."/>
            <person name="Riley R."/>
            <person name="Sitrit Y."/>
            <person name="Stielow J.B."/>
            <person name="Szollosi G."/>
            <person name="Zifcakova L."/>
            <person name="Stursova M."/>
            <person name="Spatafora J.W."/>
            <person name="Tedersoo L."/>
            <person name="Vaario L.M."/>
            <person name="Yamada A."/>
            <person name="Yan M."/>
            <person name="Wang P."/>
            <person name="Xu J."/>
            <person name="Bruns T."/>
            <person name="Baldrian P."/>
            <person name="Vilgalys R."/>
            <person name="Dunand C."/>
            <person name="Henrissat B."/>
            <person name="Grigoriev I.V."/>
            <person name="Hibbett D."/>
            <person name="Nagy L.G."/>
            <person name="Martin F.M."/>
        </authorList>
    </citation>
    <scope>NUCLEOTIDE SEQUENCE</scope>
    <source>
        <strain evidence="10">BED1</strain>
    </source>
</reference>
<reference evidence="10" key="1">
    <citation type="submission" date="2019-10" db="EMBL/GenBank/DDBJ databases">
        <authorList>
            <consortium name="DOE Joint Genome Institute"/>
            <person name="Kuo A."/>
            <person name="Miyauchi S."/>
            <person name="Kiss E."/>
            <person name="Drula E."/>
            <person name="Kohler A."/>
            <person name="Sanchez-Garcia M."/>
            <person name="Andreopoulos B."/>
            <person name="Barry K.W."/>
            <person name="Bonito G."/>
            <person name="Buee M."/>
            <person name="Carver A."/>
            <person name="Chen C."/>
            <person name="Cichocki N."/>
            <person name="Clum A."/>
            <person name="Culley D."/>
            <person name="Crous P.W."/>
            <person name="Fauchery L."/>
            <person name="Girlanda M."/>
            <person name="Hayes R."/>
            <person name="Keri Z."/>
            <person name="LaButti K."/>
            <person name="Lipzen A."/>
            <person name="Lombard V."/>
            <person name="Magnuson J."/>
            <person name="Maillard F."/>
            <person name="Morin E."/>
            <person name="Murat C."/>
            <person name="Nolan M."/>
            <person name="Ohm R."/>
            <person name="Pangilinan J."/>
            <person name="Pereira M."/>
            <person name="Perotto S."/>
            <person name="Peter M."/>
            <person name="Riley R."/>
            <person name="Sitrit Y."/>
            <person name="Stielow B."/>
            <person name="Szollosi G."/>
            <person name="Zifcakova L."/>
            <person name="Stursova M."/>
            <person name="Spatafora J.W."/>
            <person name="Tedersoo L."/>
            <person name="Vaario L.-M."/>
            <person name="Yamada A."/>
            <person name="Yan M."/>
            <person name="Wang P."/>
            <person name="Xu J."/>
            <person name="Bruns T."/>
            <person name="Baldrian P."/>
            <person name="Vilgalys R."/>
            <person name="Henrissat B."/>
            <person name="Grigoriev I.V."/>
            <person name="Hibbett D."/>
            <person name="Nagy L.G."/>
            <person name="Martin F.M."/>
        </authorList>
    </citation>
    <scope>NUCLEOTIDE SEQUENCE</scope>
    <source>
        <strain evidence="10">BED1</strain>
    </source>
</reference>
<evidence type="ECO:0000256" key="6">
    <source>
        <dbReference type="ARBA" id="ARBA00022989"/>
    </source>
</evidence>
<evidence type="ECO:0000259" key="9">
    <source>
        <dbReference type="Pfam" id="PF13813"/>
    </source>
</evidence>
<dbReference type="GO" id="GO:0008374">
    <property type="term" value="F:O-acyltransferase activity"/>
    <property type="evidence" value="ECO:0007669"/>
    <property type="project" value="InterPro"/>
</dbReference>
<dbReference type="AlphaFoldDB" id="A0AAD4BX12"/>
<dbReference type="InterPro" id="IPR044851">
    <property type="entry name" value="Wax_synthase"/>
</dbReference>
<evidence type="ECO:0000256" key="5">
    <source>
        <dbReference type="ARBA" id="ARBA00022692"/>
    </source>
</evidence>
<dbReference type="Pfam" id="PF13813">
    <property type="entry name" value="MBOAT_2"/>
    <property type="match status" value="1"/>
</dbReference>
<keyword evidence="11" id="KW-1185">Reference proteome</keyword>
<evidence type="ECO:0000256" key="7">
    <source>
        <dbReference type="ARBA" id="ARBA00023136"/>
    </source>
</evidence>
<dbReference type="PANTHER" id="PTHR31595:SF57">
    <property type="entry name" value="OS04G0481900 PROTEIN"/>
    <property type="match status" value="1"/>
</dbReference>
<evidence type="ECO:0000256" key="2">
    <source>
        <dbReference type="ARBA" id="ARBA00005179"/>
    </source>
</evidence>
<dbReference type="InterPro" id="IPR032805">
    <property type="entry name" value="Wax_synthase_dom"/>
</dbReference>
<evidence type="ECO:0000256" key="3">
    <source>
        <dbReference type="ARBA" id="ARBA00007282"/>
    </source>
</evidence>
<dbReference type="PANTHER" id="PTHR31595">
    <property type="entry name" value="LONG-CHAIN-ALCOHOL O-FATTY-ACYLTRANSFERASE 3-RELATED"/>
    <property type="match status" value="1"/>
</dbReference>
<feature type="transmembrane region" description="Helical" evidence="8">
    <location>
        <begin position="277"/>
        <end position="300"/>
    </location>
</feature>